<gene>
    <name evidence="1" type="ORF">NRO40_25915</name>
</gene>
<dbReference type="EMBL" id="CP102332">
    <property type="protein sequence ID" value="UUS33920.1"/>
    <property type="molecule type" value="Genomic_DNA"/>
</dbReference>
<evidence type="ECO:0000313" key="1">
    <source>
        <dbReference type="EMBL" id="UUS33920.1"/>
    </source>
</evidence>
<protein>
    <recommendedName>
        <fullName evidence="3">Integral membrane protein</fullName>
    </recommendedName>
</protein>
<organism evidence="1 2">
    <name type="scientific">Streptomyces changanensis</name>
    <dbReference type="NCBI Taxonomy" id="2964669"/>
    <lineage>
        <taxon>Bacteria</taxon>
        <taxon>Bacillati</taxon>
        <taxon>Actinomycetota</taxon>
        <taxon>Actinomycetes</taxon>
        <taxon>Kitasatosporales</taxon>
        <taxon>Streptomycetaceae</taxon>
        <taxon>Streptomyces</taxon>
    </lineage>
</organism>
<keyword evidence="2" id="KW-1185">Reference proteome</keyword>
<evidence type="ECO:0008006" key="3">
    <source>
        <dbReference type="Google" id="ProtNLM"/>
    </source>
</evidence>
<dbReference type="Proteomes" id="UP001060150">
    <property type="component" value="Chromosome"/>
</dbReference>
<sequence length="46" mass="5030">MRSKIIGMTLTAAFVAAGAAADWWCLIGIGVWLVIAAFLMEMIYRP</sequence>
<proteinExistence type="predicted"/>
<name>A0ABY5ND23_9ACTN</name>
<reference evidence="1" key="1">
    <citation type="submission" date="2022-08" db="EMBL/GenBank/DDBJ databases">
        <title>Streptomyces changanensis sp. nov., an actinomycete isolated from soil.</title>
        <authorList>
            <person name="Wu H."/>
            <person name="Han L."/>
        </authorList>
    </citation>
    <scope>NUCLEOTIDE SEQUENCE</scope>
    <source>
        <strain evidence="1">HL-66</strain>
    </source>
</reference>
<accession>A0ABY5ND23</accession>
<dbReference type="RefSeq" id="WP_157901836.1">
    <property type="nucleotide sequence ID" value="NZ_CP102332.1"/>
</dbReference>
<evidence type="ECO:0000313" key="2">
    <source>
        <dbReference type="Proteomes" id="UP001060150"/>
    </source>
</evidence>